<comment type="subcellular location">
    <subcellularLocation>
        <location evidence="3">Cytoplasm</location>
    </subcellularLocation>
</comment>
<dbReference type="RefSeq" id="WP_171649792.1">
    <property type="nucleotide sequence ID" value="NZ_WHOD01000003.1"/>
</dbReference>
<keyword evidence="2 3" id="KW-0143">Chaperone</keyword>
<dbReference type="Proteomes" id="UP000641588">
    <property type="component" value="Unassembled WGS sequence"/>
</dbReference>
<protein>
    <recommendedName>
        <fullName evidence="3">Urease accessory protein UreD</fullName>
    </recommendedName>
</protein>
<keyword evidence="3" id="KW-0996">Nickel insertion</keyword>
<comment type="similarity">
    <text evidence="1 3">Belongs to the UreD family.</text>
</comment>
<accession>A0A972GP51</accession>
<dbReference type="Pfam" id="PF01774">
    <property type="entry name" value="UreD"/>
    <property type="match status" value="1"/>
</dbReference>
<comment type="subunit">
    <text evidence="3">UreD, UreF and UreG form a complex that acts as a GTP-hydrolysis-dependent molecular chaperone, activating the urease apoprotein by helping to assemble the nickel containing metallocenter of UreC. The UreE protein probably delivers the nickel.</text>
</comment>
<gene>
    <name evidence="3" type="primary">ureD</name>
    <name evidence="4" type="ORF">GC093_00015</name>
</gene>
<evidence type="ECO:0000256" key="2">
    <source>
        <dbReference type="ARBA" id="ARBA00023186"/>
    </source>
</evidence>
<proteinExistence type="inferred from homology"/>
<name>A0A972GP51_9BACL</name>
<keyword evidence="5" id="KW-1185">Reference proteome</keyword>
<dbReference type="GO" id="GO:0016151">
    <property type="term" value="F:nickel cation binding"/>
    <property type="evidence" value="ECO:0007669"/>
    <property type="project" value="UniProtKB-UniRule"/>
</dbReference>
<evidence type="ECO:0000313" key="4">
    <source>
        <dbReference type="EMBL" id="NOU91623.1"/>
    </source>
</evidence>
<dbReference type="HAMAP" id="MF_01384">
    <property type="entry name" value="UreD"/>
    <property type="match status" value="1"/>
</dbReference>
<dbReference type="EMBL" id="WHOD01000003">
    <property type="protein sequence ID" value="NOU91623.1"/>
    <property type="molecule type" value="Genomic_DNA"/>
</dbReference>
<evidence type="ECO:0000256" key="1">
    <source>
        <dbReference type="ARBA" id="ARBA00007177"/>
    </source>
</evidence>
<comment type="caution">
    <text evidence="4">The sequence shown here is derived from an EMBL/GenBank/DDBJ whole genome shotgun (WGS) entry which is preliminary data.</text>
</comment>
<dbReference type="PANTHER" id="PTHR33643">
    <property type="entry name" value="UREASE ACCESSORY PROTEIN D"/>
    <property type="match status" value="1"/>
</dbReference>
<dbReference type="InterPro" id="IPR002669">
    <property type="entry name" value="UreD"/>
</dbReference>
<organism evidence="4 5">
    <name type="scientific">Paenibacillus foliorum</name>
    <dbReference type="NCBI Taxonomy" id="2654974"/>
    <lineage>
        <taxon>Bacteria</taxon>
        <taxon>Bacillati</taxon>
        <taxon>Bacillota</taxon>
        <taxon>Bacilli</taxon>
        <taxon>Bacillales</taxon>
        <taxon>Paenibacillaceae</taxon>
        <taxon>Paenibacillus</taxon>
    </lineage>
</organism>
<keyword evidence="3" id="KW-0963">Cytoplasm</keyword>
<evidence type="ECO:0000256" key="3">
    <source>
        <dbReference type="HAMAP-Rule" id="MF_01384"/>
    </source>
</evidence>
<evidence type="ECO:0000313" key="5">
    <source>
        <dbReference type="Proteomes" id="UP000641588"/>
    </source>
</evidence>
<dbReference type="GO" id="GO:0005737">
    <property type="term" value="C:cytoplasm"/>
    <property type="evidence" value="ECO:0007669"/>
    <property type="project" value="UniProtKB-SubCell"/>
</dbReference>
<reference evidence="4" key="1">
    <citation type="submission" date="2019-10" db="EMBL/GenBank/DDBJ databases">
        <title>Description of Paenibacillus glebae sp. nov.</title>
        <authorList>
            <person name="Carlier A."/>
            <person name="Qi S."/>
        </authorList>
    </citation>
    <scope>NUCLEOTIDE SEQUENCE</scope>
    <source>
        <strain evidence="4">LMG 31456</strain>
    </source>
</reference>
<comment type="function">
    <text evidence="3">Required for maturation of urease via the functional incorporation of the urease nickel metallocenter.</text>
</comment>
<sequence>MPKVTGCITATFTEAGGQTRLSDRYHAYPLKIAKAFPFDHGQLGVYIMDSSPGIMGGDEYVLDWRFGENTNVYITNQSYTKVHPARGEGMEASAAQPSRQQQKLILQSGSYVEYMPEPLMLYKDAILYTSTEVHMEPSSVLIYSDMVCPGRTHRGELFHYEKYQNQLTVLYGGEMIYCSRQRVLPAEQKLNALGSWAGYTHMGSLSVFSDRVDASFVESLRDYIDQWQSTAALTQEGPIEPAVPLYYGVSRTYKYGLVLSVVGHKIYQIQSLLDEAWQFIRQQLFAKTALHVRK</sequence>
<dbReference type="AlphaFoldDB" id="A0A972GP51"/>
<dbReference type="PANTHER" id="PTHR33643:SF1">
    <property type="entry name" value="UREASE ACCESSORY PROTEIN D"/>
    <property type="match status" value="1"/>
</dbReference>